<evidence type="ECO:0000256" key="1">
    <source>
        <dbReference type="SAM" id="MobiDB-lite"/>
    </source>
</evidence>
<dbReference type="AlphaFoldDB" id="A0A0V1CB61"/>
<feature type="region of interest" description="Disordered" evidence="1">
    <location>
        <begin position="49"/>
        <end position="71"/>
    </location>
</feature>
<gene>
    <name evidence="2" type="ORF">T03_10196</name>
</gene>
<dbReference type="EMBL" id="JYDI01000281">
    <property type="protein sequence ID" value="KRY46554.1"/>
    <property type="molecule type" value="Genomic_DNA"/>
</dbReference>
<sequence length="90" mass="9840">MLRDIVLLLFYNASVRTSSLLKVLHALLTSSAPLCASARVGGSRSRKARCTSLDATPPARSAKKTRSDTHALRPNFATSSKHCLMIWLSR</sequence>
<dbReference type="Proteomes" id="UP000054653">
    <property type="component" value="Unassembled WGS sequence"/>
</dbReference>
<name>A0A0V1CB61_TRIBR</name>
<keyword evidence="3" id="KW-1185">Reference proteome</keyword>
<comment type="caution">
    <text evidence="2">The sequence shown here is derived from an EMBL/GenBank/DDBJ whole genome shotgun (WGS) entry which is preliminary data.</text>
</comment>
<evidence type="ECO:0000313" key="2">
    <source>
        <dbReference type="EMBL" id="KRY46554.1"/>
    </source>
</evidence>
<organism evidence="2 3">
    <name type="scientific">Trichinella britovi</name>
    <name type="common">Parasitic roundworm</name>
    <dbReference type="NCBI Taxonomy" id="45882"/>
    <lineage>
        <taxon>Eukaryota</taxon>
        <taxon>Metazoa</taxon>
        <taxon>Ecdysozoa</taxon>
        <taxon>Nematoda</taxon>
        <taxon>Enoplea</taxon>
        <taxon>Dorylaimia</taxon>
        <taxon>Trichinellida</taxon>
        <taxon>Trichinellidae</taxon>
        <taxon>Trichinella</taxon>
    </lineage>
</organism>
<reference evidence="2 3" key="1">
    <citation type="submission" date="2015-01" db="EMBL/GenBank/DDBJ databases">
        <title>Evolution of Trichinella species and genotypes.</title>
        <authorList>
            <person name="Korhonen P.K."/>
            <person name="Edoardo P."/>
            <person name="Giuseppe L.R."/>
            <person name="Gasser R.B."/>
        </authorList>
    </citation>
    <scope>NUCLEOTIDE SEQUENCE [LARGE SCALE GENOMIC DNA]</scope>
    <source>
        <strain evidence="2">ISS120</strain>
    </source>
</reference>
<proteinExistence type="predicted"/>
<accession>A0A0V1CB61</accession>
<protein>
    <submittedName>
        <fullName evidence="2">Uncharacterized protein</fullName>
    </submittedName>
</protein>
<evidence type="ECO:0000313" key="3">
    <source>
        <dbReference type="Proteomes" id="UP000054653"/>
    </source>
</evidence>
<dbReference type="OMA" id="SSTHCLM"/>